<dbReference type="EMBL" id="NIQC01000002">
    <property type="protein sequence ID" value="OWZ84686.1"/>
    <property type="molecule type" value="Genomic_DNA"/>
</dbReference>
<evidence type="ECO:0000313" key="2">
    <source>
        <dbReference type="EMBL" id="OWZ84686.1"/>
    </source>
</evidence>
<keyword evidence="1" id="KW-0175">Coiled coil</keyword>
<accession>A0A226C0D2</accession>
<dbReference type="AlphaFoldDB" id="A0A226C0D2"/>
<dbReference type="Proteomes" id="UP000214588">
    <property type="component" value="Unassembled WGS sequence"/>
</dbReference>
<gene>
    <name evidence="2" type="ORF">CDO51_01275</name>
</gene>
<dbReference type="OrthoDB" id="9785474at2"/>
<evidence type="ECO:0008006" key="4">
    <source>
        <dbReference type="Google" id="ProtNLM"/>
    </source>
</evidence>
<reference evidence="2 3" key="1">
    <citation type="submission" date="2017-06" db="EMBL/GenBank/DDBJ databases">
        <title>Draft Genome Sequence of Natranaerobius trueperi halophilic, alkalithermophilic bacteria from soda lakes.</title>
        <authorList>
            <person name="Zhao B."/>
        </authorList>
    </citation>
    <scope>NUCLEOTIDE SEQUENCE [LARGE SCALE GENOMIC DNA]</scope>
    <source>
        <strain evidence="2 3">DSM 18760</strain>
    </source>
</reference>
<sequence>MAYVYLLHRHIDKEDNTLFPYAKRSLPQKELDKLNNEVKEYEETEKNIETRKNMLRELEDLQKNLAQ</sequence>
<evidence type="ECO:0000256" key="1">
    <source>
        <dbReference type="SAM" id="Coils"/>
    </source>
</evidence>
<proteinExistence type="predicted"/>
<protein>
    <recommendedName>
        <fullName evidence="4">Hemerythrin-like domain-containing protein</fullName>
    </recommendedName>
</protein>
<evidence type="ECO:0000313" key="3">
    <source>
        <dbReference type="Proteomes" id="UP000214588"/>
    </source>
</evidence>
<comment type="caution">
    <text evidence="2">The sequence shown here is derived from an EMBL/GenBank/DDBJ whole genome shotgun (WGS) entry which is preliminary data.</text>
</comment>
<dbReference type="RefSeq" id="WP_089022490.1">
    <property type="nucleotide sequence ID" value="NZ_NIQC01000002.1"/>
</dbReference>
<name>A0A226C0D2_9FIRM</name>
<keyword evidence="3" id="KW-1185">Reference proteome</keyword>
<feature type="coiled-coil region" evidence="1">
    <location>
        <begin position="24"/>
        <end position="64"/>
    </location>
</feature>
<organism evidence="2 3">
    <name type="scientific">Natranaerobius trueperi</name>
    <dbReference type="NCBI Taxonomy" id="759412"/>
    <lineage>
        <taxon>Bacteria</taxon>
        <taxon>Bacillati</taxon>
        <taxon>Bacillota</taxon>
        <taxon>Clostridia</taxon>
        <taxon>Natranaerobiales</taxon>
        <taxon>Natranaerobiaceae</taxon>
        <taxon>Natranaerobius</taxon>
    </lineage>
</organism>
<dbReference type="Gene3D" id="1.20.120.520">
    <property type="entry name" value="nmb1532 protein domain like"/>
    <property type="match status" value="1"/>
</dbReference>